<name>C7LX74_DESBD</name>
<dbReference type="PANTHER" id="PTHR42953">
    <property type="entry name" value="HIGH-AFFINITY ZINC UPTAKE SYSTEM PROTEIN ZNUA-RELATED"/>
    <property type="match status" value="1"/>
</dbReference>
<feature type="region of interest" description="Disordered" evidence="4">
    <location>
        <begin position="115"/>
        <end position="148"/>
    </location>
</feature>
<dbReference type="RefSeq" id="WP_015772847.1">
    <property type="nucleotide sequence ID" value="NC_013173.1"/>
</dbReference>
<evidence type="ECO:0000256" key="4">
    <source>
        <dbReference type="SAM" id="MobiDB-lite"/>
    </source>
</evidence>
<gene>
    <name evidence="6" type="ordered locus">Dbac_0624</name>
</gene>
<dbReference type="Pfam" id="PF01297">
    <property type="entry name" value="ZnuA"/>
    <property type="match status" value="1"/>
</dbReference>
<dbReference type="Gene3D" id="3.40.50.1980">
    <property type="entry name" value="Nitrogenase molybdenum iron protein domain"/>
    <property type="match status" value="2"/>
</dbReference>
<protein>
    <submittedName>
        <fullName evidence="6">Periplasmic solute binding protein</fullName>
    </submittedName>
</protein>
<evidence type="ECO:0000256" key="2">
    <source>
        <dbReference type="ARBA" id="ARBA00022448"/>
    </source>
</evidence>
<dbReference type="eggNOG" id="COG0803">
    <property type="taxonomic scope" value="Bacteria"/>
</dbReference>
<evidence type="ECO:0000256" key="3">
    <source>
        <dbReference type="ARBA" id="ARBA00022729"/>
    </source>
</evidence>
<proteinExistence type="inferred from homology"/>
<dbReference type="Proteomes" id="UP000002216">
    <property type="component" value="Chromosome"/>
</dbReference>
<keyword evidence="2" id="KW-0813">Transport</keyword>
<organism evidence="6 7">
    <name type="scientific">Desulfomicrobium baculatum (strain DSM 4028 / VKM B-1378 / X)</name>
    <name type="common">Desulfovibrio baculatus</name>
    <dbReference type="NCBI Taxonomy" id="525897"/>
    <lineage>
        <taxon>Bacteria</taxon>
        <taxon>Pseudomonadati</taxon>
        <taxon>Thermodesulfobacteriota</taxon>
        <taxon>Desulfovibrionia</taxon>
        <taxon>Desulfovibrionales</taxon>
        <taxon>Desulfomicrobiaceae</taxon>
        <taxon>Desulfomicrobium</taxon>
    </lineage>
</organism>
<feature type="signal peptide" evidence="5">
    <location>
        <begin position="1"/>
        <end position="21"/>
    </location>
</feature>
<dbReference type="HOGENOM" id="CLU_016838_1_0_7"/>
<dbReference type="KEGG" id="dba:Dbac_0624"/>
<feature type="chain" id="PRO_5002979744" evidence="5">
    <location>
        <begin position="22"/>
        <end position="310"/>
    </location>
</feature>
<accession>C7LX74</accession>
<dbReference type="EMBL" id="CP001629">
    <property type="protein sequence ID" value="ACU88747.1"/>
    <property type="molecule type" value="Genomic_DNA"/>
</dbReference>
<evidence type="ECO:0000313" key="6">
    <source>
        <dbReference type="EMBL" id="ACU88747.1"/>
    </source>
</evidence>
<dbReference type="STRING" id="525897.Dbac_0624"/>
<dbReference type="SUPFAM" id="SSF53807">
    <property type="entry name" value="Helical backbone' metal receptor"/>
    <property type="match status" value="1"/>
</dbReference>
<sequence length="310" mass="33957">MRKILCLFTLFLSVISASAQAGPLAFVTITPQKYFVDKVSGGEVPVSIMVEPGANPHAYEPRPRQMAELATASIYFTIGDSFDQTWLERITSASPGMTVVHTAEGITKIPMKEEHGHGEEHAGDGHEGKPHDAYEARNPDHDDRDHGTLDPHIWLDPALVKIQVASIRDGLSTVDPERADLYAANARAFEQELDALDREIRSILQPLPQEKRTFLVFHPSWGYFAKAYGLTQASIEVDGKEPSPKDLARIIAAGKESGAQVVFVQPQFSQKSAAVIAKQIGARIVRLDPLAADWAENLRSAARAFADALE</sequence>
<evidence type="ECO:0000313" key="7">
    <source>
        <dbReference type="Proteomes" id="UP000002216"/>
    </source>
</evidence>
<comment type="similarity">
    <text evidence="1">Belongs to the bacterial solute-binding protein 9 family.</text>
</comment>
<dbReference type="AlphaFoldDB" id="C7LX74"/>
<dbReference type="GO" id="GO:0046872">
    <property type="term" value="F:metal ion binding"/>
    <property type="evidence" value="ECO:0007669"/>
    <property type="project" value="InterPro"/>
</dbReference>
<dbReference type="GO" id="GO:0030001">
    <property type="term" value="P:metal ion transport"/>
    <property type="evidence" value="ECO:0007669"/>
    <property type="project" value="InterPro"/>
</dbReference>
<dbReference type="OrthoDB" id="9810636at2"/>
<keyword evidence="7" id="KW-1185">Reference proteome</keyword>
<dbReference type="InterPro" id="IPR006127">
    <property type="entry name" value="ZnuA-like"/>
</dbReference>
<reference evidence="6 7" key="1">
    <citation type="journal article" date="2009" name="Stand. Genomic Sci.">
        <title>Complete genome sequence of Desulfomicrobium baculatum type strain (X).</title>
        <authorList>
            <person name="Copeland A."/>
            <person name="Spring S."/>
            <person name="Goker M."/>
            <person name="Schneider S."/>
            <person name="Lapidus A."/>
            <person name="Del Rio T.G."/>
            <person name="Tice H."/>
            <person name="Cheng J.F."/>
            <person name="Chen F."/>
            <person name="Nolan M."/>
            <person name="Bruce D."/>
            <person name="Goodwin L."/>
            <person name="Pitluck S."/>
            <person name="Ivanova N."/>
            <person name="Mavrommatis K."/>
            <person name="Ovchinnikova G."/>
            <person name="Pati A."/>
            <person name="Chen A."/>
            <person name="Palaniappan K."/>
            <person name="Land M."/>
            <person name="Hauser L."/>
            <person name="Chang Y.J."/>
            <person name="Jeffries C.C."/>
            <person name="Meincke L."/>
            <person name="Sims D."/>
            <person name="Brettin T."/>
            <person name="Detter J.C."/>
            <person name="Han C."/>
            <person name="Chain P."/>
            <person name="Bristow J."/>
            <person name="Eisen J.A."/>
            <person name="Markowitz V."/>
            <person name="Hugenholtz P."/>
            <person name="Kyrpides N.C."/>
            <person name="Klenk H.P."/>
            <person name="Lucas S."/>
        </authorList>
    </citation>
    <scope>NUCLEOTIDE SEQUENCE [LARGE SCALE GENOMIC DNA]</scope>
    <source>
        <strain evidence="7">DSM 4028 / VKM B-1378 / X</strain>
    </source>
</reference>
<evidence type="ECO:0000256" key="1">
    <source>
        <dbReference type="ARBA" id="ARBA00011028"/>
    </source>
</evidence>
<evidence type="ECO:0000256" key="5">
    <source>
        <dbReference type="SAM" id="SignalP"/>
    </source>
</evidence>
<dbReference type="InterPro" id="IPR050492">
    <property type="entry name" value="Bact_metal-bind_prot9"/>
</dbReference>
<dbReference type="PANTHER" id="PTHR42953:SF3">
    <property type="entry name" value="HIGH-AFFINITY ZINC UPTAKE SYSTEM PROTEIN ZNUA"/>
    <property type="match status" value="1"/>
</dbReference>
<keyword evidence="3 5" id="KW-0732">Signal</keyword>